<name>A0A0G0NYZ6_9BACT</name>
<comment type="caution">
    <text evidence="1">The sequence shown here is derived from an EMBL/GenBank/DDBJ whole genome shotgun (WGS) entry which is preliminary data.</text>
</comment>
<accession>A0A0G0NYZ6</accession>
<evidence type="ECO:0000313" key="1">
    <source>
        <dbReference type="EMBL" id="KKQ91079.1"/>
    </source>
</evidence>
<organism evidence="1 2">
    <name type="scientific">Candidatus Shapirobacteria bacterium GW2011_GWE1_38_92</name>
    <dbReference type="NCBI Taxonomy" id="1618489"/>
    <lineage>
        <taxon>Bacteria</taxon>
        <taxon>Candidatus Shapironibacteriota</taxon>
    </lineage>
</organism>
<reference evidence="1 2" key="1">
    <citation type="journal article" date="2015" name="Nature">
        <title>rRNA introns, odd ribosomes, and small enigmatic genomes across a large radiation of phyla.</title>
        <authorList>
            <person name="Brown C.T."/>
            <person name="Hug L.A."/>
            <person name="Thomas B.C."/>
            <person name="Sharon I."/>
            <person name="Castelle C.J."/>
            <person name="Singh A."/>
            <person name="Wilkins M.J."/>
            <person name="Williams K.H."/>
            <person name="Banfield J.F."/>
        </authorList>
    </citation>
    <scope>NUCLEOTIDE SEQUENCE [LARGE SCALE GENOMIC DNA]</scope>
</reference>
<dbReference type="Proteomes" id="UP000033841">
    <property type="component" value="Unassembled WGS sequence"/>
</dbReference>
<proteinExistence type="predicted"/>
<dbReference type="AlphaFoldDB" id="A0A0G0NYZ6"/>
<gene>
    <name evidence="1" type="ORF">UT14_C0025G0008</name>
</gene>
<dbReference type="EMBL" id="LBVR01000025">
    <property type="protein sequence ID" value="KKQ91079.1"/>
    <property type="molecule type" value="Genomic_DNA"/>
</dbReference>
<protein>
    <submittedName>
        <fullName evidence="1">Uncharacterized protein</fullName>
    </submittedName>
</protein>
<evidence type="ECO:0000313" key="2">
    <source>
        <dbReference type="Proteomes" id="UP000033841"/>
    </source>
</evidence>
<sequence>MKSVDRPIPPPKLIVDSDGFVDFGQASRAYLHIQAQYAGRYVDNLDPDVPNLCGDLRIRGSSADYSSIRIHQDDIEIFVNRFLEYKRSQL</sequence>